<comment type="caution">
    <text evidence="10">The sequence shown here is derived from an EMBL/GenBank/DDBJ whole genome shotgun (WGS) entry which is preliminary data.</text>
</comment>
<evidence type="ECO:0000256" key="8">
    <source>
        <dbReference type="RuleBase" id="RU366003"/>
    </source>
</evidence>
<evidence type="ECO:0000256" key="1">
    <source>
        <dbReference type="ARBA" id="ARBA00004970"/>
    </source>
</evidence>
<dbReference type="Gene3D" id="3.20.20.140">
    <property type="entry name" value="Metal-dependent hydrolases"/>
    <property type="match status" value="1"/>
</dbReference>
<dbReference type="InterPro" id="IPR004013">
    <property type="entry name" value="PHP_dom"/>
</dbReference>
<dbReference type="EMBL" id="JAWJZB010000004">
    <property type="protein sequence ID" value="MDV5088005.1"/>
    <property type="molecule type" value="Genomic_DNA"/>
</dbReference>
<evidence type="ECO:0000256" key="7">
    <source>
        <dbReference type="ARBA" id="ARBA00049158"/>
    </source>
</evidence>
<keyword evidence="6 8" id="KW-0368">Histidine biosynthesis</keyword>
<organism evidence="10 11">
    <name type="scientific">Veillonella absiana</name>
    <dbReference type="NCBI Taxonomy" id="3079305"/>
    <lineage>
        <taxon>Bacteria</taxon>
        <taxon>Bacillati</taxon>
        <taxon>Bacillota</taxon>
        <taxon>Negativicutes</taxon>
        <taxon>Veillonellales</taxon>
        <taxon>Veillonellaceae</taxon>
        <taxon>Veillonella</taxon>
    </lineage>
</organism>
<name>A0ABU3Z7X7_9FIRM</name>
<accession>A0ABU3Z7X7</accession>
<dbReference type="NCBIfam" id="NF005996">
    <property type="entry name" value="PRK08123.1"/>
    <property type="match status" value="1"/>
</dbReference>
<dbReference type="Proteomes" id="UP001272515">
    <property type="component" value="Unassembled WGS sequence"/>
</dbReference>
<gene>
    <name evidence="10" type="primary">hisJ</name>
    <name evidence="10" type="ORF">RVY80_03970</name>
</gene>
<evidence type="ECO:0000313" key="11">
    <source>
        <dbReference type="Proteomes" id="UP001272515"/>
    </source>
</evidence>
<dbReference type="RefSeq" id="WP_317329741.1">
    <property type="nucleotide sequence ID" value="NZ_JAWJZA010000002.1"/>
</dbReference>
<dbReference type="PANTHER" id="PTHR21039">
    <property type="entry name" value="HISTIDINOL PHOSPHATASE-RELATED"/>
    <property type="match status" value="1"/>
</dbReference>
<keyword evidence="11" id="KW-1185">Reference proteome</keyword>
<evidence type="ECO:0000256" key="4">
    <source>
        <dbReference type="ARBA" id="ARBA00022605"/>
    </source>
</evidence>
<dbReference type="InterPro" id="IPR010140">
    <property type="entry name" value="Histidinol_P_phosphatase_HisJ"/>
</dbReference>
<evidence type="ECO:0000256" key="2">
    <source>
        <dbReference type="ARBA" id="ARBA00009152"/>
    </source>
</evidence>
<protein>
    <recommendedName>
        <fullName evidence="3 8">Histidinol-phosphatase</fullName>
        <shortName evidence="8">HolPase</shortName>
        <ecNumber evidence="3 8">3.1.3.15</ecNumber>
    </recommendedName>
</protein>
<feature type="domain" description="PHP" evidence="9">
    <location>
        <begin position="21"/>
        <end position="230"/>
    </location>
</feature>
<dbReference type="PANTHER" id="PTHR21039:SF0">
    <property type="entry name" value="HISTIDINOL-PHOSPHATASE"/>
    <property type="match status" value="1"/>
</dbReference>
<evidence type="ECO:0000313" key="10">
    <source>
        <dbReference type="EMBL" id="MDV5088005.1"/>
    </source>
</evidence>
<dbReference type="CDD" id="cd12110">
    <property type="entry name" value="PHP_HisPPase_Hisj_like"/>
    <property type="match status" value="1"/>
</dbReference>
<keyword evidence="5 8" id="KW-0378">Hydrolase</keyword>
<dbReference type="NCBIfam" id="TIGR01856">
    <property type="entry name" value="hisJ_fam"/>
    <property type="match status" value="1"/>
</dbReference>
<evidence type="ECO:0000259" key="9">
    <source>
        <dbReference type="Pfam" id="PF02811"/>
    </source>
</evidence>
<keyword evidence="4 8" id="KW-0028">Amino-acid biosynthesis</keyword>
<proteinExistence type="inferred from homology"/>
<dbReference type="InterPro" id="IPR016195">
    <property type="entry name" value="Pol/histidinol_Pase-like"/>
</dbReference>
<evidence type="ECO:0000256" key="5">
    <source>
        <dbReference type="ARBA" id="ARBA00022801"/>
    </source>
</evidence>
<comment type="pathway">
    <text evidence="1 8">Amino-acid biosynthesis; L-histidine biosynthesis; L-histidine from 5-phospho-alpha-D-ribose 1-diphosphate: step 8/9.</text>
</comment>
<reference evidence="10 11" key="1">
    <citation type="submission" date="2023-10" db="EMBL/GenBank/DDBJ databases">
        <title>Veillonella sp. nov., isolated from a pig farm feces dump.</title>
        <authorList>
            <person name="Chang Y.-H."/>
        </authorList>
    </citation>
    <scope>NUCLEOTIDE SEQUENCE [LARGE SCALE GENOMIC DNA]</scope>
    <source>
        <strain evidence="10 11">YH-vei2233</strain>
    </source>
</reference>
<comment type="catalytic activity">
    <reaction evidence="7 8">
        <text>L-histidinol phosphate + H2O = L-histidinol + phosphate</text>
        <dbReference type="Rhea" id="RHEA:14465"/>
        <dbReference type="ChEBI" id="CHEBI:15377"/>
        <dbReference type="ChEBI" id="CHEBI:43474"/>
        <dbReference type="ChEBI" id="CHEBI:57699"/>
        <dbReference type="ChEBI" id="CHEBI:57980"/>
        <dbReference type="EC" id="3.1.3.15"/>
    </reaction>
</comment>
<dbReference type="EC" id="3.1.3.15" evidence="3 8"/>
<dbReference type="GO" id="GO:0004401">
    <property type="term" value="F:histidinol-phosphatase activity"/>
    <property type="evidence" value="ECO:0007669"/>
    <property type="project" value="UniProtKB-EC"/>
</dbReference>
<evidence type="ECO:0000256" key="3">
    <source>
        <dbReference type="ARBA" id="ARBA00013085"/>
    </source>
</evidence>
<dbReference type="SUPFAM" id="SSF89550">
    <property type="entry name" value="PHP domain-like"/>
    <property type="match status" value="1"/>
</dbReference>
<comment type="similarity">
    <text evidence="2 8">Belongs to the PHP hydrolase family. HisK subfamily.</text>
</comment>
<evidence type="ECO:0000256" key="6">
    <source>
        <dbReference type="ARBA" id="ARBA00023102"/>
    </source>
</evidence>
<sequence>MNIQQERHVVGYNRYRSRLVDGHTHTELCPHGSGDRTALMIEKAIECRIEKICLTEHAPLPANFIQEYIGDATALQTAALQRNQVDTYLELGGQLQRIYGSRIDISIGFEVDFIPGFEADTRDFLDQYGPLTEENILSVHFMDGVNNGFWCVDYSEGEFERGFGPWLKNQSELYFKYFSLMRQAVKTDFGTYTPQRIGHLDLIKKYQKHFGFNERLDRRSLQVVSDILHILRGQGRELDYNFAGLFKSNCQDMYPSRFIQGMAYVIGVPYVLGSDAHGVKDLEKVWMQKNN</sequence>
<dbReference type="Pfam" id="PF02811">
    <property type="entry name" value="PHP"/>
    <property type="match status" value="1"/>
</dbReference>